<evidence type="ECO:0000256" key="10">
    <source>
        <dbReference type="ARBA" id="ARBA00041109"/>
    </source>
</evidence>
<dbReference type="InterPro" id="IPR050901">
    <property type="entry name" value="BP-dep_ABC_trans_perm"/>
</dbReference>
<dbReference type="Pfam" id="PF00528">
    <property type="entry name" value="BPD_transp_1"/>
    <property type="match status" value="1"/>
</dbReference>
<keyword evidence="14" id="KW-1185">Reference proteome</keyword>
<feature type="domain" description="ABC transmembrane type-1" evidence="12">
    <location>
        <begin position="154"/>
        <end position="346"/>
    </location>
</feature>
<keyword evidence="4 11" id="KW-0813">Transport</keyword>
<evidence type="ECO:0000313" key="14">
    <source>
        <dbReference type="Proteomes" id="UP000191988"/>
    </source>
</evidence>
<proteinExistence type="inferred from homology"/>
<dbReference type="GO" id="GO:0015423">
    <property type="term" value="F:ABC-type maltose transporter activity"/>
    <property type="evidence" value="ECO:0007669"/>
    <property type="project" value="TreeGrafter"/>
</dbReference>
<evidence type="ECO:0000256" key="9">
    <source>
        <dbReference type="ARBA" id="ARBA00023136"/>
    </source>
</evidence>
<dbReference type="InterPro" id="IPR035906">
    <property type="entry name" value="MetI-like_sf"/>
</dbReference>
<comment type="subcellular location">
    <subcellularLocation>
        <location evidence="2 11">Cell membrane</location>
        <topology evidence="2 11">Multi-pass membrane protein</topology>
    </subcellularLocation>
</comment>
<keyword evidence="6" id="KW-0762">Sugar transport</keyword>
<evidence type="ECO:0000256" key="4">
    <source>
        <dbReference type="ARBA" id="ARBA00022448"/>
    </source>
</evidence>
<organism evidence="13 14">
    <name type="scientific">Agrobacterium tomkonis CFBP 6623</name>
    <dbReference type="NCBI Taxonomy" id="1183432"/>
    <lineage>
        <taxon>Bacteria</taxon>
        <taxon>Pseudomonadati</taxon>
        <taxon>Pseudomonadota</taxon>
        <taxon>Alphaproteobacteria</taxon>
        <taxon>Hyphomicrobiales</taxon>
        <taxon>Rhizobiaceae</taxon>
        <taxon>Rhizobium/Agrobacterium group</taxon>
        <taxon>Agrobacterium</taxon>
        <taxon>Agrobacterium tumefaciens complex</taxon>
    </lineage>
</organism>
<evidence type="ECO:0000259" key="12">
    <source>
        <dbReference type="PROSITE" id="PS50928"/>
    </source>
</evidence>
<sequence>MTLADTQTHAGRVPGLQPDWTRLERRGLAHRASFLPVILVFLTVVSAPVLLPYLWLVVKSFTTSDDNLSRLVLWRSGAIAALAYCGAVAVALFSTRLRNPMLLWLALAAVVATLVFVLVLPHLTIENYSFLWSRDIEKTGSTRIALMPSVWTALQSSLLFAASQTLIVALVATPAAYALSRFSFAGRENVLRGLLLLHAFPALALTVAIFVQLHYMGLLNNLFGVVLVMSALELPFAIFVLKGFFDNVPWDIEMSAVTDGATRFQAFRMVVMPQVRGGLIAVATFTFLRGWEEYVFVQTLLIEKSQMTMSLYLFFVAQDSVGVNFGMIAAVGVVYLLPVLIIYVFTQKYITQMNIGGIKG</sequence>
<dbReference type="PROSITE" id="PS50928">
    <property type="entry name" value="ABC_TM1"/>
    <property type="match status" value="1"/>
</dbReference>
<evidence type="ECO:0000256" key="1">
    <source>
        <dbReference type="ARBA" id="ARBA00002264"/>
    </source>
</evidence>
<evidence type="ECO:0000256" key="5">
    <source>
        <dbReference type="ARBA" id="ARBA00022475"/>
    </source>
</evidence>
<feature type="transmembrane region" description="Helical" evidence="11">
    <location>
        <begin position="222"/>
        <end position="245"/>
    </location>
</feature>
<gene>
    <name evidence="13" type="ORF">AGR3A_Lc120055</name>
</gene>
<dbReference type="Proteomes" id="UP000191988">
    <property type="component" value="Unassembled WGS sequence"/>
</dbReference>
<feature type="transmembrane region" description="Helical" evidence="11">
    <location>
        <begin position="191"/>
        <end position="216"/>
    </location>
</feature>
<dbReference type="Gene3D" id="1.10.3720.10">
    <property type="entry name" value="MetI-like"/>
    <property type="match status" value="1"/>
</dbReference>
<keyword evidence="7 11" id="KW-0812">Transmembrane</keyword>
<dbReference type="GO" id="GO:0005886">
    <property type="term" value="C:plasma membrane"/>
    <property type="evidence" value="ECO:0007669"/>
    <property type="project" value="UniProtKB-SubCell"/>
</dbReference>
<feature type="transmembrane region" description="Helical" evidence="11">
    <location>
        <begin position="76"/>
        <end position="95"/>
    </location>
</feature>
<evidence type="ECO:0000313" key="13">
    <source>
        <dbReference type="EMBL" id="CUX45805.1"/>
    </source>
</evidence>
<feature type="transmembrane region" description="Helical" evidence="11">
    <location>
        <begin position="32"/>
        <end position="56"/>
    </location>
</feature>
<feature type="transmembrane region" description="Helical" evidence="11">
    <location>
        <begin position="102"/>
        <end position="123"/>
    </location>
</feature>
<comment type="similarity">
    <text evidence="3">Belongs to the binding-protein-dependent transport system permease family. MalFG subfamily.</text>
</comment>
<evidence type="ECO:0000256" key="11">
    <source>
        <dbReference type="RuleBase" id="RU363032"/>
    </source>
</evidence>
<dbReference type="GO" id="GO:0042956">
    <property type="term" value="P:maltodextrin transmembrane transport"/>
    <property type="evidence" value="ECO:0007669"/>
    <property type="project" value="TreeGrafter"/>
</dbReference>
<dbReference type="EMBL" id="FBWK01000048">
    <property type="protein sequence ID" value="CUX45805.1"/>
    <property type="molecule type" value="Genomic_DNA"/>
</dbReference>
<keyword evidence="8 11" id="KW-1133">Transmembrane helix</keyword>
<keyword evidence="9 11" id="KW-0472">Membrane</keyword>
<evidence type="ECO:0000256" key="7">
    <source>
        <dbReference type="ARBA" id="ARBA00022692"/>
    </source>
</evidence>
<name>A0A1S7R2Z1_9HYPH</name>
<evidence type="ECO:0000256" key="2">
    <source>
        <dbReference type="ARBA" id="ARBA00004651"/>
    </source>
</evidence>
<dbReference type="PANTHER" id="PTHR32243">
    <property type="entry name" value="MALTOSE TRANSPORT SYSTEM PERMEASE-RELATED"/>
    <property type="match status" value="1"/>
</dbReference>
<feature type="transmembrane region" description="Helical" evidence="11">
    <location>
        <begin position="321"/>
        <end position="345"/>
    </location>
</feature>
<keyword evidence="5" id="KW-1003">Cell membrane</keyword>
<evidence type="ECO:0000256" key="6">
    <source>
        <dbReference type="ARBA" id="ARBA00022597"/>
    </source>
</evidence>
<evidence type="ECO:0000256" key="3">
    <source>
        <dbReference type="ARBA" id="ARBA00009047"/>
    </source>
</evidence>
<feature type="transmembrane region" description="Helical" evidence="11">
    <location>
        <begin position="266"/>
        <end position="288"/>
    </location>
</feature>
<feature type="transmembrane region" description="Helical" evidence="11">
    <location>
        <begin position="158"/>
        <end position="179"/>
    </location>
</feature>
<dbReference type="STRING" id="1183432.AGR3A_Lc120055"/>
<dbReference type="SUPFAM" id="SSF161098">
    <property type="entry name" value="MetI-like"/>
    <property type="match status" value="1"/>
</dbReference>
<dbReference type="InterPro" id="IPR000515">
    <property type="entry name" value="MetI-like"/>
</dbReference>
<reference evidence="14" key="1">
    <citation type="submission" date="2016-01" db="EMBL/GenBank/DDBJ databases">
        <authorList>
            <person name="Regsiter A."/>
            <person name="william w."/>
        </authorList>
    </citation>
    <scope>NUCLEOTIDE SEQUENCE [LARGE SCALE GENOMIC DNA]</scope>
    <source>
        <strain evidence="14">CFBP 6623</strain>
    </source>
</reference>
<dbReference type="AlphaFoldDB" id="A0A1S7R2Z1"/>
<dbReference type="PANTHER" id="PTHR32243:SF50">
    <property type="entry name" value="MALTOSE_MALTODEXTRIN TRANSPORT SYSTEM PERMEASE PROTEIN MALG"/>
    <property type="match status" value="1"/>
</dbReference>
<dbReference type="CDD" id="cd06261">
    <property type="entry name" value="TM_PBP2"/>
    <property type="match status" value="1"/>
</dbReference>
<dbReference type="RefSeq" id="WP_046799792.1">
    <property type="nucleotide sequence ID" value="NZ_LT009724.1"/>
</dbReference>
<evidence type="ECO:0000256" key="8">
    <source>
        <dbReference type="ARBA" id="ARBA00022989"/>
    </source>
</evidence>
<protein>
    <recommendedName>
        <fullName evidence="10">Maltose/maltodextrin transport system permease protein MalG</fullName>
    </recommendedName>
</protein>
<comment type="function">
    <text evidence="1">Part of the ABC transporter complex MalEFGK involved in maltose/maltodextrin import. Probably responsible for the translocation of the substrate across the membrane.</text>
</comment>
<accession>A0A1S7R2Z1</accession>